<name>A0A662Z315_9STAP</name>
<dbReference type="EC" id="3.2.2.n1" evidence="2"/>
<gene>
    <name evidence="3" type="ORF">SAMN05192557_1126</name>
</gene>
<accession>A0A662Z315</accession>
<dbReference type="PANTHER" id="PTHR31223:SF70">
    <property type="entry name" value="LOG FAMILY PROTEIN YJL055W"/>
    <property type="match status" value="1"/>
</dbReference>
<organism evidence="3 4">
    <name type="scientific">Aliicoccus persicus</name>
    <dbReference type="NCBI Taxonomy" id="930138"/>
    <lineage>
        <taxon>Bacteria</taxon>
        <taxon>Bacillati</taxon>
        <taxon>Bacillota</taxon>
        <taxon>Bacilli</taxon>
        <taxon>Bacillales</taxon>
        <taxon>Staphylococcaceae</taxon>
        <taxon>Aliicoccus</taxon>
    </lineage>
</organism>
<keyword evidence="2" id="KW-0378">Hydrolase</keyword>
<reference evidence="3 4" key="1">
    <citation type="submission" date="2016-10" db="EMBL/GenBank/DDBJ databases">
        <authorList>
            <person name="Varghese N."/>
            <person name="Submissions S."/>
        </authorList>
    </citation>
    <scope>NUCLEOTIDE SEQUENCE [LARGE SCALE GENOMIC DNA]</scope>
    <source>
        <strain evidence="3 4">IBRC-M10081</strain>
    </source>
</reference>
<dbReference type="Pfam" id="PF03641">
    <property type="entry name" value="Lysine_decarbox"/>
    <property type="match status" value="1"/>
</dbReference>
<evidence type="ECO:0000256" key="1">
    <source>
        <dbReference type="ARBA" id="ARBA00006763"/>
    </source>
</evidence>
<dbReference type="GO" id="GO:0016799">
    <property type="term" value="F:hydrolase activity, hydrolyzing N-glycosyl compounds"/>
    <property type="evidence" value="ECO:0007669"/>
    <property type="project" value="TreeGrafter"/>
</dbReference>
<dbReference type="GO" id="GO:0009691">
    <property type="term" value="P:cytokinin biosynthetic process"/>
    <property type="evidence" value="ECO:0007669"/>
    <property type="project" value="UniProtKB-UniRule"/>
</dbReference>
<keyword evidence="2" id="KW-0203">Cytokinin biosynthesis</keyword>
<dbReference type="NCBIfam" id="TIGR00730">
    <property type="entry name" value="Rossman fold protein, TIGR00730 family"/>
    <property type="match status" value="1"/>
</dbReference>
<dbReference type="PANTHER" id="PTHR31223">
    <property type="entry name" value="LOG FAMILY PROTEIN YJL055W"/>
    <property type="match status" value="1"/>
</dbReference>
<evidence type="ECO:0000313" key="4">
    <source>
        <dbReference type="Proteomes" id="UP000243605"/>
    </source>
</evidence>
<keyword evidence="4" id="KW-1185">Reference proteome</keyword>
<dbReference type="AlphaFoldDB" id="A0A662Z315"/>
<dbReference type="Proteomes" id="UP000243605">
    <property type="component" value="Unassembled WGS sequence"/>
</dbReference>
<proteinExistence type="inferred from homology"/>
<protein>
    <recommendedName>
        <fullName evidence="2">Cytokinin riboside 5'-monophosphate phosphoribohydrolase</fullName>
        <ecNumber evidence="2">3.2.2.n1</ecNumber>
    </recommendedName>
</protein>
<dbReference type="InterPro" id="IPR005269">
    <property type="entry name" value="LOG"/>
</dbReference>
<dbReference type="InterPro" id="IPR031100">
    <property type="entry name" value="LOG_fam"/>
</dbReference>
<dbReference type="SUPFAM" id="SSF102405">
    <property type="entry name" value="MCP/YpsA-like"/>
    <property type="match status" value="1"/>
</dbReference>
<dbReference type="RefSeq" id="WP_091474696.1">
    <property type="nucleotide sequence ID" value="NZ_FOIT01000003.1"/>
</dbReference>
<dbReference type="GO" id="GO:0005829">
    <property type="term" value="C:cytosol"/>
    <property type="evidence" value="ECO:0007669"/>
    <property type="project" value="TreeGrafter"/>
</dbReference>
<evidence type="ECO:0000256" key="2">
    <source>
        <dbReference type="RuleBase" id="RU363015"/>
    </source>
</evidence>
<dbReference type="OrthoDB" id="9801098at2"/>
<comment type="similarity">
    <text evidence="1 2">Belongs to the LOG family.</text>
</comment>
<evidence type="ECO:0000313" key="3">
    <source>
        <dbReference type="EMBL" id="SEV99668.1"/>
    </source>
</evidence>
<dbReference type="EMBL" id="FOIT01000003">
    <property type="protein sequence ID" value="SEV99668.1"/>
    <property type="molecule type" value="Genomic_DNA"/>
</dbReference>
<dbReference type="Gene3D" id="3.40.50.450">
    <property type="match status" value="1"/>
</dbReference>
<sequence length="197" mass="21490">MRELKNITVFCGAGSGKDPAYIESALQLGKFLAEQNIGLVYGAGATGMMGAVADGALSGNGYVKGIIPQFLVDREVAHADISETIIVKTMHERKAMLEEHGDGIIMLPGGAGTLEEFFEVFTWGQLGLHDKPIGILNVNGYYDQLLKTIDKLIDEGFLEARFKTLVQVETSAEKLLEGFKTFTPLSTRTYEDIQNLN</sequence>